<dbReference type="InterPro" id="IPR006162">
    <property type="entry name" value="Ppantetheine_attach_site"/>
</dbReference>
<dbReference type="InterPro" id="IPR020806">
    <property type="entry name" value="PKS_PP-bd"/>
</dbReference>
<dbReference type="EMBL" id="JBHTHX010002043">
    <property type="protein sequence ID" value="MFD0889814.1"/>
    <property type="molecule type" value="Genomic_DNA"/>
</dbReference>
<name>A0ABW3E311_9ACTN</name>
<organism evidence="5 6">
    <name type="scientific">Streptosporangium algeriense</name>
    <dbReference type="NCBI Taxonomy" id="1682748"/>
    <lineage>
        <taxon>Bacteria</taxon>
        <taxon>Bacillati</taxon>
        <taxon>Actinomycetota</taxon>
        <taxon>Actinomycetes</taxon>
        <taxon>Streptosporangiales</taxon>
        <taxon>Streptosporangiaceae</taxon>
        <taxon>Streptosporangium</taxon>
    </lineage>
</organism>
<feature type="non-terminal residue" evidence="5">
    <location>
        <position position="1"/>
    </location>
</feature>
<comment type="caution">
    <text evidence="5">The sequence shown here is derived from an EMBL/GenBank/DDBJ whole genome shotgun (WGS) entry which is preliminary data.</text>
</comment>
<dbReference type="InterPro" id="IPR009081">
    <property type="entry name" value="PP-bd_ACP"/>
</dbReference>
<dbReference type="SUPFAM" id="SSF47336">
    <property type="entry name" value="ACP-like"/>
    <property type="match status" value="1"/>
</dbReference>
<evidence type="ECO:0000256" key="1">
    <source>
        <dbReference type="ARBA" id="ARBA00022450"/>
    </source>
</evidence>
<protein>
    <submittedName>
        <fullName evidence="5">Phosphopantetheine-binding protein</fullName>
    </submittedName>
</protein>
<dbReference type="Proteomes" id="UP001597024">
    <property type="component" value="Unassembled WGS sequence"/>
</dbReference>
<sequence length="104" mass="10916">GDAEQLVADVFGEVLGIEDVGAFDDFFALGGHSLLATRVIARIRALVEVDVPIRVLFARGTVAGLAASIEETLIAELAELSDDEAEGLVRTPQGRTPQGNGEAR</sequence>
<feature type="compositionally biased region" description="Polar residues" evidence="3">
    <location>
        <begin position="93"/>
        <end position="104"/>
    </location>
</feature>
<dbReference type="Gene3D" id="3.40.50.1820">
    <property type="entry name" value="alpha/beta hydrolase"/>
    <property type="match status" value="1"/>
</dbReference>
<dbReference type="InterPro" id="IPR036736">
    <property type="entry name" value="ACP-like_sf"/>
</dbReference>
<dbReference type="PROSITE" id="PS50075">
    <property type="entry name" value="CARRIER"/>
    <property type="match status" value="1"/>
</dbReference>
<dbReference type="PROSITE" id="PS00012">
    <property type="entry name" value="PHOSPHOPANTETHEINE"/>
    <property type="match status" value="1"/>
</dbReference>
<dbReference type="SMART" id="SM00823">
    <property type="entry name" value="PKS_PP"/>
    <property type="match status" value="1"/>
</dbReference>
<evidence type="ECO:0000259" key="4">
    <source>
        <dbReference type="PROSITE" id="PS50075"/>
    </source>
</evidence>
<evidence type="ECO:0000313" key="5">
    <source>
        <dbReference type="EMBL" id="MFD0889814.1"/>
    </source>
</evidence>
<dbReference type="Pfam" id="PF00550">
    <property type="entry name" value="PP-binding"/>
    <property type="match status" value="1"/>
</dbReference>
<evidence type="ECO:0000256" key="3">
    <source>
        <dbReference type="SAM" id="MobiDB-lite"/>
    </source>
</evidence>
<proteinExistence type="predicted"/>
<keyword evidence="2" id="KW-0597">Phosphoprotein</keyword>
<feature type="region of interest" description="Disordered" evidence="3">
    <location>
        <begin position="85"/>
        <end position="104"/>
    </location>
</feature>
<keyword evidence="6" id="KW-1185">Reference proteome</keyword>
<reference evidence="6" key="1">
    <citation type="journal article" date="2019" name="Int. J. Syst. Evol. Microbiol.">
        <title>The Global Catalogue of Microorganisms (GCM) 10K type strain sequencing project: providing services to taxonomists for standard genome sequencing and annotation.</title>
        <authorList>
            <consortium name="The Broad Institute Genomics Platform"/>
            <consortium name="The Broad Institute Genome Sequencing Center for Infectious Disease"/>
            <person name="Wu L."/>
            <person name="Ma J."/>
        </authorList>
    </citation>
    <scope>NUCLEOTIDE SEQUENCE [LARGE SCALE GENOMIC DNA]</scope>
    <source>
        <strain evidence="6">CCUG 62974</strain>
    </source>
</reference>
<dbReference type="PANTHER" id="PTHR45527:SF1">
    <property type="entry name" value="FATTY ACID SYNTHASE"/>
    <property type="match status" value="1"/>
</dbReference>
<accession>A0ABW3E311</accession>
<dbReference type="InterPro" id="IPR029058">
    <property type="entry name" value="AB_hydrolase_fold"/>
</dbReference>
<evidence type="ECO:0000313" key="6">
    <source>
        <dbReference type="Proteomes" id="UP001597024"/>
    </source>
</evidence>
<evidence type="ECO:0000256" key="2">
    <source>
        <dbReference type="ARBA" id="ARBA00022553"/>
    </source>
</evidence>
<keyword evidence="1" id="KW-0596">Phosphopantetheine</keyword>
<feature type="domain" description="Carrier" evidence="4">
    <location>
        <begin position="1"/>
        <end position="73"/>
    </location>
</feature>
<gene>
    <name evidence="5" type="ORF">ACFQ08_35185</name>
</gene>
<dbReference type="PANTHER" id="PTHR45527">
    <property type="entry name" value="NONRIBOSOMAL PEPTIDE SYNTHETASE"/>
    <property type="match status" value="1"/>
</dbReference>